<protein>
    <submittedName>
        <fullName evidence="2">Uncharacterized protein</fullName>
    </submittedName>
</protein>
<sequence length="90" mass="10465">MLARGGASLWPRLDQRMRKPRRRRHRARSGRLWTHRGSRSTRGSRRCSLAGRRGRWGAGRLAPREAPALGEADRRLRPRALQVQPQRVRP</sequence>
<dbReference type="AlphaFoldDB" id="A0A0A8Z0P8"/>
<feature type="region of interest" description="Disordered" evidence="1">
    <location>
        <begin position="1"/>
        <end position="90"/>
    </location>
</feature>
<reference evidence="2" key="1">
    <citation type="submission" date="2014-09" db="EMBL/GenBank/DDBJ databases">
        <authorList>
            <person name="Magalhaes I.L.F."/>
            <person name="Oliveira U."/>
            <person name="Santos F.R."/>
            <person name="Vidigal T.H.D.A."/>
            <person name="Brescovit A.D."/>
            <person name="Santos A.J."/>
        </authorList>
    </citation>
    <scope>NUCLEOTIDE SEQUENCE</scope>
    <source>
        <tissue evidence="2">Shoot tissue taken approximately 20 cm above the soil surface</tissue>
    </source>
</reference>
<evidence type="ECO:0000256" key="1">
    <source>
        <dbReference type="SAM" id="MobiDB-lite"/>
    </source>
</evidence>
<organism evidence="2">
    <name type="scientific">Arundo donax</name>
    <name type="common">Giant reed</name>
    <name type="synonym">Donax arundinaceus</name>
    <dbReference type="NCBI Taxonomy" id="35708"/>
    <lineage>
        <taxon>Eukaryota</taxon>
        <taxon>Viridiplantae</taxon>
        <taxon>Streptophyta</taxon>
        <taxon>Embryophyta</taxon>
        <taxon>Tracheophyta</taxon>
        <taxon>Spermatophyta</taxon>
        <taxon>Magnoliopsida</taxon>
        <taxon>Liliopsida</taxon>
        <taxon>Poales</taxon>
        <taxon>Poaceae</taxon>
        <taxon>PACMAD clade</taxon>
        <taxon>Arundinoideae</taxon>
        <taxon>Arundineae</taxon>
        <taxon>Arundo</taxon>
    </lineage>
</organism>
<name>A0A0A8Z0P8_ARUDO</name>
<reference evidence="2" key="2">
    <citation type="journal article" date="2015" name="Data Brief">
        <title>Shoot transcriptome of the giant reed, Arundo donax.</title>
        <authorList>
            <person name="Barrero R.A."/>
            <person name="Guerrero F.D."/>
            <person name="Moolhuijzen P."/>
            <person name="Goolsby J.A."/>
            <person name="Tidwell J."/>
            <person name="Bellgard S.E."/>
            <person name="Bellgard M.I."/>
        </authorList>
    </citation>
    <scope>NUCLEOTIDE SEQUENCE</scope>
    <source>
        <tissue evidence="2">Shoot tissue taken approximately 20 cm above the soil surface</tissue>
    </source>
</reference>
<feature type="compositionally biased region" description="Basic residues" evidence="1">
    <location>
        <begin position="18"/>
        <end position="45"/>
    </location>
</feature>
<dbReference type="EMBL" id="GBRH01266647">
    <property type="protein sequence ID" value="JAD31248.1"/>
    <property type="molecule type" value="Transcribed_RNA"/>
</dbReference>
<accession>A0A0A8Z0P8</accession>
<evidence type="ECO:0000313" key="2">
    <source>
        <dbReference type="EMBL" id="JAD31248.1"/>
    </source>
</evidence>
<proteinExistence type="predicted"/>